<evidence type="ECO:0000256" key="2">
    <source>
        <dbReference type="SAM" id="Phobius"/>
    </source>
</evidence>
<dbReference type="Proteomes" id="UP000501063">
    <property type="component" value="Chromosome"/>
</dbReference>
<evidence type="ECO:0000313" key="4">
    <source>
        <dbReference type="Proteomes" id="UP000501063"/>
    </source>
</evidence>
<protein>
    <submittedName>
        <fullName evidence="3">Phage tail protein</fullName>
    </submittedName>
</protein>
<name>A0A6G6IVQ1_PSENT</name>
<gene>
    <name evidence="3" type="ORF">G5B91_12405</name>
</gene>
<keyword evidence="2" id="KW-0812">Transmembrane</keyword>
<feature type="transmembrane region" description="Helical" evidence="2">
    <location>
        <begin position="610"/>
        <end position="632"/>
    </location>
</feature>
<dbReference type="PANTHER" id="PTHR37813:SF1">
    <property type="entry name" value="FELS-2 PROPHAGE PROTEIN"/>
    <property type="match status" value="1"/>
</dbReference>
<keyword evidence="2" id="KW-0472">Membrane</keyword>
<sequence length="854" mass="91616">MANDLKLRVLLGVIDKALGPLKKITQGSGETAKALKAAREQLKGLNAQQKDVSAFRAQKAALQQNSTAMAAAQAKVRALAQQIGAAGTPTKALNREYQAAIREAGRLKAQHQTQSRALQTLRTRLGEAGINTRQLGQHERDLRTRITQANQALKQQEERLRRLGERERAVARARSNMERTRGHAGKAAMVGAGAWAAAYGIGHGLYAPVQEGKNFALEESRIAALGLGDQATADAVKFAKAMKTYGTSATDNLTLVRDAMTVFADEHHAQMVAPMLAKMKFANEAMYGEEDGGENERKFMDMLKVIELRGGLASEEEFRKQANIVQKVLTATGGRVGPDQWLQLIGRGGLAAKGLNDEAFYYQLEPLVQEMKGATVGVALMSAYQNLYQGRTTKRAANNLEQLGLVDPKKLKYDKAGQIAFLDVGAIKGSDLFRSNQFEWMQKVLLPQLASKGITQKQQVLDTIGSIFSNRTASNLFSQMYLQQAQIAKNQKLNAGADGIDELYNKGLNTAQGKELELLAKRADAYKQMSDALLPSYVGALEVLTNVVKGVTSWMQANPVAAALLLKSVAVIGMLAAVLGSLAIVMAGLLGPFAMVRYAMTLFAVTTGAALWPVLAVIAAVAALAAAAYLIYSNWDAVKAYFSGLWQEFQANANDGLAGIARNILDFSPLGLFYRAFAGVMSYFGIELPGKFSEFGSMLLDGLINGITSKLGALKDAIGNMGDSTITWFKEKLDIHSPSRVFAELGGFTTAGLALGISKGQSEPLSAISEMGKRLAAAGALVLGGVGPAVAIDDRPPISAASAAPTIMGDTYQITIQAGPGTDTAGLRRMLEQMLDERERNKAARVRSRLGDRE</sequence>
<dbReference type="AlphaFoldDB" id="A0A6G6IVQ1"/>
<dbReference type="KEGG" id="pnt:G5B91_12405"/>
<feature type="transmembrane region" description="Helical" evidence="2">
    <location>
        <begin position="564"/>
        <end position="590"/>
    </location>
</feature>
<dbReference type="EMBL" id="CP049140">
    <property type="protein sequence ID" value="QIE87023.1"/>
    <property type="molecule type" value="Genomic_DNA"/>
</dbReference>
<keyword evidence="2" id="KW-1133">Transmembrane helix</keyword>
<dbReference type="RefSeq" id="WP_024763255.1">
    <property type="nucleotide sequence ID" value="NZ_CP049140.1"/>
</dbReference>
<feature type="coiled-coil region" evidence="1">
    <location>
        <begin position="139"/>
        <end position="166"/>
    </location>
</feature>
<proteinExistence type="predicted"/>
<organism evidence="3 4">
    <name type="scientific">Pseudomonas nitroreducens</name>
    <dbReference type="NCBI Taxonomy" id="46680"/>
    <lineage>
        <taxon>Bacteria</taxon>
        <taxon>Pseudomonadati</taxon>
        <taxon>Pseudomonadota</taxon>
        <taxon>Gammaproteobacteria</taxon>
        <taxon>Pseudomonadales</taxon>
        <taxon>Pseudomonadaceae</taxon>
        <taxon>Pseudomonas</taxon>
    </lineage>
</organism>
<reference evidence="3 4" key="1">
    <citation type="submission" date="2020-02" db="EMBL/GenBank/DDBJ databases">
        <title>Integrative conjugative elements (ICEs) and plasmids drive adaptation of Pseudomonas nitroreducens strain HBP1 to wastewater environment.</title>
        <authorList>
            <person name="Sentchilo V."/>
            <person name="Carraro N."/>
            <person name="Bertelli C."/>
            <person name="van der Meer J.R."/>
        </authorList>
    </citation>
    <scope>NUCLEOTIDE SEQUENCE [LARGE SCALE GENOMIC DNA]</scope>
    <source>
        <strain evidence="3 4">HBP1</strain>
    </source>
</reference>
<evidence type="ECO:0000256" key="1">
    <source>
        <dbReference type="SAM" id="Coils"/>
    </source>
</evidence>
<accession>A0A6G6IVQ1</accession>
<keyword evidence="1" id="KW-0175">Coiled coil</keyword>
<evidence type="ECO:0000313" key="3">
    <source>
        <dbReference type="EMBL" id="QIE87023.1"/>
    </source>
</evidence>
<dbReference type="PANTHER" id="PTHR37813">
    <property type="entry name" value="FELS-2 PROPHAGE PROTEIN"/>
    <property type="match status" value="1"/>
</dbReference>